<dbReference type="Pfam" id="PF00494">
    <property type="entry name" value="SQS_PSY"/>
    <property type="match status" value="1"/>
</dbReference>
<dbReference type="EMBL" id="JBHSDP010000029">
    <property type="protein sequence ID" value="MFC4333126.1"/>
    <property type="molecule type" value="Genomic_DNA"/>
</dbReference>
<dbReference type="PANTHER" id="PTHR31480">
    <property type="entry name" value="BIFUNCTIONAL LYCOPENE CYCLASE/PHYTOENE SYNTHASE"/>
    <property type="match status" value="1"/>
</dbReference>
<reference evidence="2" key="1">
    <citation type="journal article" date="2019" name="Int. J. Syst. Evol. Microbiol.">
        <title>The Global Catalogue of Microorganisms (GCM) 10K type strain sequencing project: providing services to taxonomists for standard genome sequencing and annotation.</title>
        <authorList>
            <consortium name="The Broad Institute Genomics Platform"/>
            <consortium name="The Broad Institute Genome Sequencing Center for Infectious Disease"/>
            <person name="Wu L."/>
            <person name="Ma J."/>
        </authorList>
    </citation>
    <scope>NUCLEOTIDE SEQUENCE [LARGE SCALE GENOMIC DNA]</scope>
    <source>
        <strain evidence="2">PCU 347</strain>
    </source>
</reference>
<proteinExistence type="predicted"/>
<dbReference type="Proteomes" id="UP001595824">
    <property type="component" value="Unassembled WGS sequence"/>
</dbReference>
<sequence>MSAWSRSLDAAGIREQGLRSDYGAQRELVARFRRSAYLAARTLLPRPLLPHVVAATAVMHHGDDLLDTGPMPRRAEAWAEFRRDVREALATGRSTDPMIRALTHTIGAHPRLRDVVEAYLSTADAELDFAGFADEADYQVYLDAYSMPAFLLVGILLAPEGDDGPYRTACRTLIDGTQRLDFVNDLAEDAREGRTGVPARTLERFSVTARDIAAGRASPGVGALVRHQIEAARADLLTARELPALTSSPYNALIVALIDIELLTADAALARGTGLLRGSAKPPVAGALRVLLGARRRARRRR</sequence>
<protein>
    <submittedName>
        <fullName evidence="1">Phytoene/squalene synthase family protein</fullName>
    </submittedName>
</protein>
<comment type="caution">
    <text evidence="1">The sequence shown here is derived from an EMBL/GenBank/DDBJ whole genome shotgun (WGS) entry which is preliminary data.</text>
</comment>
<dbReference type="Gene3D" id="1.10.600.10">
    <property type="entry name" value="Farnesyl Diphosphate Synthase"/>
    <property type="match status" value="1"/>
</dbReference>
<keyword evidence="2" id="KW-1185">Reference proteome</keyword>
<name>A0ABV8TRE9_9ACTN</name>
<gene>
    <name evidence="1" type="ORF">ACFPC0_36275</name>
</gene>
<evidence type="ECO:0000313" key="1">
    <source>
        <dbReference type="EMBL" id="MFC4333126.1"/>
    </source>
</evidence>
<dbReference type="InterPro" id="IPR002060">
    <property type="entry name" value="Squ/phyt_synthse"/>
</dbReference>
<organism evidence="1 2">
    <name type="scientific">Streptomyces andamanensis</name>
    <dbReference type="NCBI Taxonomy" id="1565035"/>
    <lineage>
        <taxon>Bacteria</taxon>
        <taxon>Bacillati</taxon>
        <taxon>Actinomycetota</taxon>
        <taxon>Actinomycetes</taxon>
        <taxon>Kitasatosporales</taxon>
        <taxon>Streptomycetaceae</taxon>
        <taxon>Streptomyces</taxon>
    </lineage>
</organism>
<dbReference type="InterPro" id="IPR008949">
    <property type="entry name" value="Isoprenoid_synthase_dom_sf"/>
</dbReference>
<dbReference type="SUPFAM" id="SSF48576">
    <property type="entry name" value="Terpenoid synthases"/>
    <property type="match status" value="1"/>
</dbReference>
<evidence type="ECO:0000313" key="2">
    <source>
        <dbReference type="Proteomes" id="UP001595824"/>
    </source>
</evidence>
<accession>A0ABV8TRE9</accession>
<dbReference type="RefSeq" id="WP_381744475.1">
    <property type="nucleotide sequence ID" value="NZ_JBHSDP010000029.1"/>
</dbReference>